<feature type="region of interest" description="Disordered" evidence="2">
    <location>
        <begin position="1"/>
        <end position="21"/>
    </location>
</feature>
<dbReference type="PANTHER" id="PTHR48104">
    <property type="entry name" value="METACASPASE-4"/>
    <property type="match status" value="1"/>
</dbReference>
<feature type="compositionally biased region" description="Polar residues" evidence="2">
    <location>
        <begin position="1"/>
        <end position="10"/>
    </location>
</feature>
<reference evidence="4" key="1">
    <citation type="submission" date="2023-06" db="EMBL/GenBank/DDBJ databases">
        <authorList>
            <consortium name="Lawrence Berkeley National Laboratory"/>
            <person name="Ahrendt S."/>
            <person name="Sahu N."/>
            <person name="Indic B."/>
            <person name="Wong-Bajracharya J."/>
            <person name="Merenyi Z."/>
            <person name="Ke H.-M."/>
            <person name="Monk M."/>
            <person name="Kocsube S."/>
            <person name="Drula E."/>
            <person name="Lipzen A."/>
            <person name="Balint B."/>
            <person name="Henrissat B."/>
            <person name="Andreopoulos B."/>
            <person name="Martin F.M."/>
            <person name="Harder C.B."/>
            <person name="Rigling D."/>
            <person name="Ford K.L."/>
            <person name="Foster G.D."/>
            <person name="Pangilinan J."/>
            <person name="Papanicolaou A."/>
            <person name="Barry K."/>
            <person name="LaButti K."/>
            <person name="Viragh M."/>
            <person name="Koriabine M."/>
            <person name="Yan M."/>
            <person name="Riley R."/>
            <person name="Champramary S."/>
            <person name="Plett K.L."/>
            <person name="Tsai I.J."/>
            <person name="Slot J."/>
            <person name="Sipos G."/>
            <person name="Plett J."/>
            <person name="Nagy L.G."/>
            <person name="Grigoriev I.V."/>
        </authorList>
    </citation>
    <scope>NUCLEOTIDE SEQUENCE</scope>
    <source>
        <strain evidence="4">HWK02</strain>
    </source>
</reference>
<dbReference type="InterPro" id="IPR011600">
    <property type="entry name" value="Pept_C14_caspase"/>
</dbReference>
<dbReference type="InterPro" id="IPR050452">
    <property type="entry name" value="Metacaspase"/>
</dbReference>
<evidence type="ECO:0000313" key="4">
    <source>
        <dbReference type="EMBL" id="KAK0485604.1"/>
    </source>
</evidence>
<comment type="similarity">
    <text evidence="1">Belongs to the peptidase C14B family.</text>
</comment>
<dbReference type="PANTHER" id="PTHR48104:SF30">
    <property type="entry name" value="METACASPASE-1"/>
    <property type="match status" value="1"/>
</dbReference>
<feature type="domain" description="Peptidase C14 caspase" evidence="3">
    <location>
        <begin position="30"/>
        <end position="284"/>
    </location>
</feature>
<dbReference type="Proteomes" id="UP001175228">
    <property type="component" value="Unassembled WGS sequence"/>
</dbReference>
<evidence type="ECO:0000256" key="2">
    <source>
        <dbReference type="SAM" id="MobiDB-lite"/>
    </source>
</evidence>
<protein>
    <recommendedName>
        <fullName evidence="3">Peptidase C14 caspase domain-containing protein</fullName>
    </recommendedName>
</protein>
<evidence type="ECO:0000313" key="5">
    <source>
        <dbReference type="Proteomes" id="UP001175228"/>
    </source>
</evidence>
<dbReference type="GO" id="GO:0005737">
    <property type="term" value="C:cytoplasm"/>
    <property type="evidence" value="ECO:0007669"/>
    <property type="project" value="TreeGrafter"/>
</dbReference>
<evidence type="ECO:0000259" key="3">
    <source>
        <dbReference type="Pfam" id="PF00656"/>
    </source>
</evidence>
<keyword evidence="5" id="KW-1185">Reference proteome</keyword>
<dbReference type="Gene3D" id="3.40.50.1460">
    <property type="match status" value="1"/>
</dbReference>
<dbReference type="GO" id="GO:0006508">
    <property type="term" value="P:proteolysis"/>
    <property type="evidence" value="ECO:0007669"/>
    <property type="project" value="InterPro"/>
</dbReference>
<organism evidence="4 5">
    <name type="scientific">Armillaria luteobubalina</name>
    <dbReference type="NCBI Taxonomy" id="153913"/>
    <lineage>
        <taxon>Eukaryota</taxon>
        <taxon>Fungi</taxon>
        <taxon>Dikarya</taxon>
        <taxon>Basidiomycota</taxon>
        <taxon>Agaricomycotina</taxon>
        <taxon>Agaricomycetes</taxon>
        <taxon>Agaricomycetidae</taxon>
        <taxon>Agaricales</taxon>
        <taxon>Marasmiineae</taxon>
        <taxon>Physalacriaceae</taxon>
        <taxon>Armillaria</taxon>
    </lineage>
</organism>
<sequence>MPLTDSNTPEGGQPKLRPSCEDAKPPLDYFALVIGIDSYKNIRPKLAGAVADAKIFEKLLLEKLVWKDNTHWMGHIQMLCDGEATRSAIIEKMRALKDNEQIVKDKTAIIIYYTGHGGRATTPESWTDWPGTDGHIELICPVDAQSKAATNCGTASGPWVESIPDRTINYILQELSAAKGNHITLIFDCCHLAGMTRAANDDGTTVERSPVDTLTISAECDVDIVSLDRGDSIKRTYSSDEEHKGFCASWDTHVLLAACATDEKARERDGQGDFTRALLEVLERVPIVKLTYKSLIKSLIMPPNLRQTPHLDGKHINRCIFTLFEEAVADSMTDCDSLEGPDSTTLSLHAGLVHGVVIGSRYDIYDVTDLPKLVPLVTATVVSVNICTSKLTLLEQSPIGNKFTPTSGLDNIRCCARLSTISHFELLVYCNELDFSTLRPVFEEKQDDKVKLIYPLRRADSPAKADICLEVVGGKILFSRGETNSFFNEESHHVTAMNPYNFFPTPRKLLPSHLPHQPPSDDINGIRQFLNHYFHFTYYMSMQSSVDLGCLVSIEMFQLKRDEKDNFHVVDGQNMLSNLHRQGYVKIPVATTGSLDKARSSNEAFRYGLTIQSKSEKKLYLHIFCFDPSTLDIDVVYSNTVAGNCLDKGSKVSFGLDNSMIQPIVFSLSEEQEVDVQCIKMFVTTEPVDLRCIVNTLVKATEKSRGLGTDHPATLEWASKVIPFLIMKVTQSQDVQTTRSISSWNSPSLGLSLCHWQLDTQLIGGNTDLCTVVFKKIMNFFMSFINVKNL</sequence>
<dbReference type="GO" id="GO:0004197">
    <property type="term" value="F:cysteine-type endopeptidase activity"/>
    <property type="evidence" value="ECO:0007669"/>
    <property type="project" value="InterPro"/>
</dbReference>
<dbReference type="Pfam" id="PF00656">
    <property type="entry name" value="Peptidase_C14"/>
    <property type="match status" value="1"/>
</dbReference>
<gene>
    <name evidence="4" type="ORF">EDD18DRAFT_1292902</name>
</gene>
<dbReference type="EMBL" id="JAUEPU010000048">
    <property type="protein sequence ID" value="KAK0485604.1"/>
    <property type="molecule type" value="Genomic_DNA"/>
</dbReference>
<evidence type="ECO:0000256" key="1">
    <source>
        <dbReference type="ARBA" id="ARBA00009005"/>
    </source>
</evidence>
<proteinExistence type="inferred from homology"/>
<name>A0AA39PK93_9AGAR</name>
<comment type="caution">
    <text evidence="4">The sequence shown here is derived from an EMBL/GenBank/DDBJ whole genome shotgun (WGS) entry which is preliminary data.</text>
</comment>
<accession>A0AA39PK93</accession>
<dbReference type="AlphaFoldDB" id="A0AA39PK93"/>